<dbReference type="GO" id="GO:0007021">
    <property type="term" value="P:tubulin complex assembly"/>
    <property type="evidence" value="ECO:0007669"/>
    <property type="project" value="InterPro"/>
</dbReference>
<gene>
    <name evidence="4" type="ORF">GP486_004392</name>
</gene>
<name>A0A9P8RP72_9PEZI</name>
<dbReference type="Pfam" id="PF12612">
    <property type="entry name" value="TFCD_C"/>
    <property type="match status" value="1"/>
</dbReference>
<dbReference type="Proteomes" id="UP000750711">
    <property type="component" value="Unassembled WGS sequence"/>
</dbReference>
<dbReference type="Pfam" id="PF23579">
    <property type="entry name" value="ARM_TBCD"/>
    <property type="match status" value="1"/>
</dbReference>
<keyword evidence="5" id="KW-1185">Reference proteome</keyword>
<dbReference type="PANTHER" id="PTHR12658">
    <property type="entry name" value="BETA-TUBULIN COFACTOR D"/>
    <property type="match status" value="1"/>
</dbReference>
<dbReference type="PANTHER" id="PTHR12658:SF0">
    <property type="entry name" value="TUBULIN-SPECIFIC CHAPERONE D"/>
    <property type="match status" value="1"/>
</dbReference>
<evidence type="ECO:0008006" key="6">
    <source>
        <dbReference type="Google" id="ProtNLM"/>
    </source>
</evidence>
<sequence>MDAPQHEHDIKLQSVSGGLLAELIDSLPGFLWRLNAPSGDPRHVRRRVKQKDTAMLIAILDPFQEWPQLLDPYLTRILPPLISAYLDYLNLQIDRSPPNGSRCPSVAVALPEAICKVLYTLCKVRGEKVISRFFNNEPKYLEPLLSAFEAWDSPPASGRATRPSGGLLTWEERYVMLLWLSHLLLAPFDLASISSEASSSTVGMYAPGLDLPAGLPSVTNRLLPISLRYLVAAGKERESAVLLLVRLALRRDMRQLGLLQSLISWALHNFTPQSSKTLSVSIYQHVGVLSFLAGVLASTDRGTIGTFIMPIFRTVQSVADRSEPLFVEIRSSALARKFMIKIFRLVVTLVLKPKPNPQDPISEAVSSAILEDVIGQMLAAVADKDTPIRYAASKALSVITAQLEGNMAAEVVEAVVGFLGEDVLWESDSPEREIDIASTAMEKPHNVTLRRNLNATNPLKWHGLTLTLSQLLFRRSPPPEQLPEILNSLILALEYEQRSTTGSSLGTSVRDAACFGVWALSRRYTTKELLEVDTTTISAGRGRVGHMSVPQLLATELVASASLDPSGNIRRGSSAALQELIGRHPDTIIEGIKVVQVVDYHAVARRAKAITGVAVDAAELDQVYWHTLSDAVLDWRGTGSPDAESRRVAARGVGYLLTARAKITSVFEAADTMVKRVFKGLAAIHQREVEERHGLLLALSEIVNTAGRLLSVSTKGRQDSELELLGLREGSRHLLRLWRVFTEISPLSEKDLTSSVLRPELTAEAACHLISSLIHESRLHDETDHNQGSCYLLQNIPEEFIEKSIWIISLAIQRPEENVVSSASLAARDIFSVLDNTKRKQLLHSWVATLNGDSGSSLNPSGKSSGHLATLGAVFPYFSTTSPHQSPRLSNEQLSIIDTLVLHASTNAQIETRVAAIRSLAAGVLGSNGQSPLLMCNLTNLIRAAVTTQKVIDTLKLVLDDYSVDSRGDVGSWVRMEAIDAVTMGWESGTLRGENLGGEKIVEESLISRVARLAAEKLDKLRFKAWKCLRVVQIESKYSLVIPNDFVDASQTSSYQYFRQLLAYLSLVSLRHSLLEGLALADHLENLDVHNGNGSPHSYGLQDICETLLEILKQNISNDRVSIPTLEVLAFLLDSRIIQRLQDTQFKWRSLLILVHKAHFKSGNVGKLGAAVKVYAGLVEISPIRQDVLVRLMSMLMHPFPKVNSFFTR</sequence>
<feature type="domain" description="Tubulin-folding cofactor D ARM repeats" evidence="3">
    <location>
        <begin position="366"/>
        <end position="419"/>
    </location>
</feature>
<dbReference type="InterPro" id="IPR022577">
    <property type="entry name" value="TBCD_C"/>
</dbReference>
<dbReference type="SUPFAM" id="SSF48371">
    <property type="entry name" value="ARM repeat"/>
    <property type="match status" value="1"/>
</dbReference>
<dbReference type="AlphaFoldDB" id="A0A9P8RP72"/>
<evidence type="ECO:0000313" key="5">
    <source>
        <dbReference type="Proteomes" id="UP000750711"/>
    </source>
</evidence>
<dbReference type="InterPro" id="IPR016024">
    <property type="entry name" value="ARM-type_fold"/>
</dbReference>
<comment type="caution">
    <text evidence="4">The sequence shown here is derived from an EMBL/GenBank/DDBJ whole genome shotgun (WGS) entry which is preliminary data.</text>
</comment>
<protein>
    <recommendedName>
        <fullName evidence="6">Tubulin-specific chaperone D C-terminal domain-containing protein</fullName>
    </recommendedName>
</protein>
<reference evidence="4" key="1">
    <citation type="submission" date="2021-03" db="EMBL/GenBank/DDBJ databases">
        <title>Comparative genomics and phylogenomic investigation of the class Geoglossomycetes provide insights into ecological specialization and systematics.</title>
        <authorList>
            <person name="Melie T."/>
            <person name="Pirro S."/>
            <person name="Miller A.N."/>
            <person name="Quandt A."/>
        </authorList>
    </citation>
    <scope>NUCLEOTIDE SEQUENCE</scope>
    <source>
        <strain evidence="4">CAQ_001_2017</strain>
    </source>
</reference>
<feature type="domain" description="Tubulin-folding cofactor D ARM repeats" evidence="3">
    <location>
        <begin position="459"/>
        <end position="592"/>
    </location>
</feature>
<evidence type="ECO:0000259" key="3">
    <source>
        <dbReference type="Pfam" id="PF25767"/>
    </source>
</evidence>
<dbReference type="GO" id="GO:0005096">
    <property type="term" value="F:GTPase activator activity"/>
    <property type="evidence" value="ECO:0007669"/>
    <property type="project" value="InterPro"/>
</dbReference>
<dbReference type="InterPro" id="IPR033162">
    <property type="entry name" value="TBCD"/>
</dbReference>
<dbReference type="GO" id="GO:0007023">
    <property type="term" value="P:post-chaperonin tubulin folding pathway"/>
    <property type="evidence" value="ECO:0007669"/>
    <property type="project" value="InterPro"/>
</dbReference>
<evidence type="ECO:0000259" key="2">
    <source>
        <dbReference type="Pfam" id="PF12612"/>
    </source>
</evidence>
<organism evidence="4 5">
    <name type="scientific">Trichoglossum hirsutum</name>
    <dbReference type="NCBI Taxonomy" id="265104"/>
    <lineage>
        <taxon>Eukaryota</taxon>
        <taxon>Fungi</taxon>
        <taxon>Dikarya</taxon>
        <taxon>Ascomycota</taxon>
        <taxon>Pezizomycotina</taxon>
        <taxon>Geoglossomycetes</taxon>
        <taxon>Geoglossales</taxon>
        <taxon>Geoglossaceae</taxon>
        <taxon>Trichoglossum</taxon>
    </lineage>
</organism>
<dbReference type="Pfam" id="PF25767">
    <property type="entry name" value="ARM_TBCD_2nd"/>
    <property type="match status" value="2"/>
</dbReference>
<evidence type="ECO:0000313" key="4">
    <source>
        <dbReference type="EMBL" id="KAH0558993.1"/>
    </source>
</evidence>
<dbReference type="GO" id="GO:0000226">
    <property type="term" value="P:microtubule cytoskeleton organization"/>
    <property type="evidence" value="ECO:0007669"/>
    <property type="project" value="TreeGrafter"/>
</dbReference>
<keyword evidence="1" id="KW-0143">Chaperone</keyword>
<dbReference type="EMBL" id="JAGHQM010000685">
    <property type="protein sequence ID" value="KAH0558993.1"/>
    <property type="molecule type" value="Genomic_DNA"/>
</dbReference>
<dbReference type="InterPro" id="IPR058033">
    <property type="entry name" value="ARM_TBCD_2nd"/>
</dbReference>
<proteinExistence type="predicted"/>
<evidence type="ECO:0000256" key="1">
    <source>
        <dbReference type="ARBA" id="ARBA00023186"/>
    </source>
</evidence>
<feature type="domain" description="Tubulin-folding cofactor D C-terminal" evidence="2">
    <location>
        <begin position="1005"/>
        <end position="1167"/>
    </location>
</feature>
<dbReference type="GO" id="GO:0048487">
    <property type="term" value="F:beta-tubulin binding"/>
    <property type="evidence" value="ECO:0007669"/>
    <property type="project" value="InterPro"/>
</dbReference>
<accession>A0A9P8RP72</accession>